<evidence type="ECO:0000313" key="9">
    <source>
        <dbReference type="EMBL" id="PAS93025.1"/>
    </source>
</evidence>
<keyword evidence="11" id="KW-1185">Reference proteome</keyword>
<keyword evidence="4 9" id="KW-0067">ATP-binding</keyword>
<dbReference type="SUPFAM" id="SSF52540">
    <property type="entry name" value="P-loop containing nucleoside triphosphate hydrolases"/>
    <property type="match status" value="1"/>
</dbReference>
<dbReference type="InterPro" id="IPR003593">
    <property type="entry name" value="AAA+_ATPase"/>
</dbReference>
<organism evidence="9 10">
    <name type="scientific">Candidatus Dactylopiibacterium carminicum</name>
    <dbReference type="NCBI Taxonomy" id="857335"/>
    <lineage>
        <taxon>Bacteria</taxon>
        <taxon>Pseudomonadati</taxon>
        <taxon>Pseudomonadota</taxon>
        <taxon>Betaproteobacteria</taxon>
        <taxon>Rhodocyclales</taxon>
        <taxon>Rhodocyclaceae</taxon>
        <taxon>Candidatus Dactylopiibacterium</taxon>
    </lineage>
</organism>
<dbReference type="InterPro" id="IPR003439">
    <property type="entry name" value="ABC_transporter-like_ATP-bd"/>
</dbReference>
<dbReference type="EMBL" id="NMRN01000024">
    <property type="protein sequence ID" value="PAS93025.1"/>
    <property type="molecule type" value="Genomic_DNA"/>
</dbReference>
<accession>A0A272ESG0</accession>
<evidence type="ECO:0000256" key="5">
    <source>
        <dbReference type="ARBA" id="ARBA00022967"/>
    </source>
</evidence>
<dbReference type="Gene3D" id="3.40.50.300">
    <property type="entry name" value="P-loop containing nucleotide triphosphate hydrolases"/>
    <property type="match status" value="1"/>
</dbReference>
<keyword evidence="2" id="KW-1003">Cell membrane</keyword>
<comment type="caution">
    <text evidence="9">The sequence shown here is derived from an EMBL/GenBank/DDBJ whole genome shotgun (WGS) entry which is preliminary data.</text>
</comment>
<feature type="domain" description="ABC transporter" evidence="7">
    <location>
        <begin position="2"/>
        <end position="243"/>
    </location>
</feature>
<dbReference type="RefSeq" id="WP_095524762.1">
    <property type="nucleotide sequence ID" value="NZ_MDUX01000030.1"/>
</dbReference>
<protein>
    <submittedName>
        <fullName evidence="9">Heme ABC transporter ATP-binding protein</fullName>
    </submittedName>
</protein>
<dbReference type="GO" id="GO:0016887">
    <property type="term" value="F:ATP hydrolysis activity"/>
    <property type="evidence" value="ECO:0007669"/>
    <property type="project" value="InterPro"/>
</dbReference>
<evidence type="ECO:0000313" key="8">
    <source>
        <dbReference type="EMBL" id="KAF7599020.1"/>
    </source>
</evidence>
<dbReference type="PANTHER" id="PTHR42794:SF1">
    <property type="entry name" value="HEMIN IMPORT ATP-BINDING PROTEIN HMUV"/>
    <property type="match status" value="1"/>
</dbReference>
<dbReference type="Pfam" id="PF00005">
    <property type="entry name" value="ABC_tran"/>
    <property type="match status" value="1"/>
</dbReference>
<dbReference type="GO" id="GO:0005524">
    <property type="term" value="F:ATP binding"/>
    <property type="evidence" value="ECO:0007669"/>
    <property type="project" value="UniProtKB-KW"/>
</dbReference>
<dbReference type="InterPro" id="IPR027417">
    <property type="entry name" value="P-loop_NTPase"/>
</dbReference>
<dbReference type="PROSITE" id="PS50893">
    <property type="entry name" value="ABC_TRANSPORTER_2"/>
    <property type="match status" value="1"/>
</dbReference>
<evidence type="ECO:0000256" key="1">
    <source>
        <dbReference type="ARBA" id="ARBA00022448"/>
    </source>
</evidence>
<keyword evidence="2" id="KW-0472">Membrane</keyword>
<dbReference type="SMART" id="SM00382">
    <property type="entry name" value="AAA"/>
    <property type="match status" value="1"/>
</dbReference>
<evidence type="ECO:0000259" key="7">
    <source>
        <dbReference type="PROSITE" id="PS50893"/>
    </source>
</evidence>
<proteinExistence type="predicted"/>
<keyword evidence="1" id="KW-0813">Transport</keyword>
<gene>
    <name evidence="8" type="ORF">BGI27_10115</name>
    <name evidence="9" type="ORF">CGU29_09200</name>
</gene>
<dbReference type="InterPro" id="IPR017871">
    <property type="entry name" value="ABC_transporter-like_CS"/>
</dbReference>
<evidence type="ECO:0000313" key="10">
    <source>
        <dbReference type="Proteomes" id="UP000216107"/>
    </source>
</evidence>
<dbReference type="EMBL" id="MDUX01000030">
    <property type="protein sequence ID" value="KAF7599020.1"/>
    <property type="molecule type" value="Genomic_DNA"/>
</dbReference>
<reference evidence="8 11" key="1">
    <citation type="submission" date="2016-08" db="EMBL/GenBank/DDBJ databases">
        <title>Candidatus Dactylopiibacterium carminicum genome sequence.</title>
        <authorList>
            <person name="Ramirez-Puebla S.T."/>
            <person name="Ormeno-Orrillo E."/>
            <person name="Vera-Ponce De Leon A."/>
            <person name="Luis L."/>
            <person name="Sanchez-Flores A."/>
            <person name="Monica R."/>
            <person name="Martinez-Romero E."/>
        </authorList>
    </citation>
    <scope>NUCLEOTIDE SEQUENCE [LARGE SCALE GENOMIC DNA]</scope>
    <source>
        <strain evidence="8">END1</strain>
    </source>
</reference>
<name>A0A272ESG0_9RHOO</name>
<keyword evidence="5" id="KW-1278">Translocase</keyword>
<dbReference type="PROSITE" id="PS00211">
    <property type="entry name" value="ABC_TRANSPORTER_1"/>
    <property type="match status" value="1"/>
</dbReference>
<reference evidence="9 10" key="2">
    <citation type="submission" date="2017-07" db="EMBL/GenBank/DDBJ databases">
        <title>Candidatus Dactylopiibacterium carminicum, a nitrogen-fixing symbiont of the cochineal insect Dactylopius coccus and Dactylopius opuntiae (Hemiptera: Coccoidea: Dactylopiidae).</title>
        <authorList>
            <person name="Vera A."/>
        </authorList>
    </citation>
    <scope>NUCLEOTIDE SEQUENCE [LARGE SCALE GENOMIC DNA]</scope>
    <source>
        <strain evidence="9 10">NFDCM</strain>
    </source>
</reference>
<dbReference type="PANTHER" id="PTHR42794">
    <property type="entry name" value="HEMIN IMPORT ATP-BINDING PROTEIN HMUV"/>
    <property type="match status" value="1"/>
</dbReference>
<dbReference type="Proteomes" id="UP000623509">
    <property type="component" value="Unassembled WGS sequence"/>
</dbReference>
<dbReference type="OrthoDB" id="9802264at2"/>
<evidence type="ECO:0000313" key="11">
    <source>
        <dbReference type="Proteomes" id="UP000623509"/>
    </source>
</evidence>
<evidence type="ECO:0000256" key="4">
    <source>
        <dbReference type="ARBA" id="ARBA00022840"/>
    </source>
</evidence>
<dbReference type="Proteomes" id="UP000216107">
    <property type="component" value="Unassembled WGS sequence"/>
</dbReference>
<comment type="function">
    <text evidence="6">Part of the ABC transporter complex HmuTUV involved in hemin import. Responsible for energy coupling to the transport system.</text>
</comment>
<dbReference type="NCBIfam" id="NF010068">
    <property type="entry name" value="PRK13548.1"/>
    <property type="match status" value="1"/>
</dbReference>
<evidence type="ECO:0000256" key="2">
    <source>
        <dbReference type="ARBA" id="ARBA00022475"/>
    </source>
</evidence>
<evidence type="ECO:0000256" key="3">
    <source>
        <dbReference type="ARBA" id="ARBA00022741"/>
    </source>
</evidence>
<dbReference type="AlphaFoldDB" id="A0A272ESG0"/>
<evidence type="ECO:0000256" key="6">
    <source>
        <dbReference type="ARBA" id="ARBA00037066"/>
    </source>
</evidence>
<dbReference type="CDD" id="cd03214">
    <property type="entry name" value="ABC_Iron-Siderophores_B12_Hemin"/>
    <property type="match status" value="1"/>
</dbReference>
<sequence>MLHAESLACARGERVVLRDISLTLTPGKLLGVLGANGAGKTSLLATLAGEIPAHGGSLQLDGRALHAYSTAELARRRAVLPQSPSLSFDLGVREVVAMGAYPFGNLPASRLETLIARVLALADATVLSTRRYLALSGGEQQRVQFARVLLQTLAARAEDEYRVLMLDEPTASLDPRHQVQLLQGVARIAREEGVASLLVLHDVNLAAQWCDRLMLLTRGACVAQGTPREVLTPENLETVYGLPAQVIPHPAQADTPLVLFASRVEA</sequence>
<keyword evidence="3" id="KW-0547">Nucleotide-binding</keyword>